<evidence type="ECO:0000256" key="7">
    <source>
        <dbReference type="ARBA" id="ARBA00022691"/>
    </source>
</evidence>
<keyword evidence="6" id="KW-0808">Transferase</keyword>
<dbReference type="Gene3D" id="3.40.50.150">
    <property type="entry name" value="Vaccinia Virus protein VP39"/>
    <property type="match status" value="1"/>
</dbReference>
<proteinExistence type="inferred from homology"/>
<dbReference type="Proteomes" id="UP000696280">
    <property type="component" value="Unassembled WGS sequence"/>
</dbReference>
<keyword evidence="9" id="KW-1185">Reference proteome</keyword>
<comment type="caution">
    <text evidence="8">The sequence shown here is derived from an EMBL/GenBank/DDBJ whole genome shotgun (WGS) entry which is preliminary data.</text>
</comment>
<accession>A0A9N9L9Q1</accession>
<organism evidence="8 9">
    <name type="scientific">Hymenoscyphus fraxineus</name>
    <dbReference type="NCBI Taxonomy" id="746836"/>
    <lineage>
        <taxon>Eukaryota</taxon>
        <taxon>Fungi</taxon>
        <taxon>Dikarya</taxon>
        <taxon>Ascomycota</taxon>
        <taxon>Pezizomycotina</taxon>
        <taxon>Leotiomycetes</taxon>
        <taxon>Helotiales</taxon>
        <taxon>Helotiaceae</taxon>
        <taxon>Hymenoscyphus</taxon>
    </lineage>
</organism>
<reference evidence="8" key="1">
    <citation type="submission" date="2021-07" db="EMBL/GenBank/DDBJ databases">
        <authorList>
            <person name="Durling M."/>
        </authorList>
    </citation>
    <scope>NUCLEOTIDE SEQUENCE</scope>
</reference>
<dbReference type="GO" id="GO:0032259">
    <property type="term" value="P:methylation"/>
    <property type="evidence" value="ECO:0007669"/>
    <property type="project" value="UniProtKB-KW"/>
</dbReference>
<protein>
    <recommendedName>
        <fullName evidence="3">protein-L-isoaspartate(D-aspartate) O-methyltransferase</fullName>
        <ecNumber evidence="3">2.1.1.77</ecNumber>
    </recommendedName>
</protein>
<evidence type="ECO:0000256" key="5">
    <source>
        <dbReference type="ARBA" id="ARBA00022603"/>
    </source>
</evidence>
<evidence type="ECO:0000313" key="8">
    <source>
        <dbReference type="EMBL" id="CAG8962039.1"/>
    </source>
</evidence>
<keyword evidence="5" id="KW-0489">Methyltransferase</keyword>
<dbReference type="EMBL" id="CAJVRL010000127">
    <property type="protein sequence ID" value="CAG8962039.1"/>
    <property type="molecule type" value="Genomic_DNA"/>
</dbReference>
<dbReference type="Pfam" id="PF01135">
    <property type="entry name" value="PCMT"/>
    <property type="match status" value="3"/>
</dbReference>
<sequence length="285" mass="31280">MPQQSPDDSNESLVEKLCHDKYITHPLVKSAFLAVDRGQYAPRDAYKDSPQLLSHQSSISSPNMHARAAESLLPYLLPKTDPKLEPAECIDTIIGVNGRPRRVLDIGSGSGFLVHILAKLAGETSLVVGVEHIEDLRKLGETNMRKSADGADLVNSGRVRFRFGDGRHGWFEPEPELKSSAAESESTTETVLNKEEGAGAGGGGWDAIHVGACAFKLHDELIRQLRCPGRLFIPVAEEENNCYSGQYIWTVDKDEKGKVTKTKHYSTRYVWLMDAPRGAKGGPSE</sequence>
<comment type="subcellular location">
    <subcellularLocation>
        <location evidence="1">Cytoplasm</location>
    </subcellularLocation>
</comment>
<evidence type="ECO:0000256" key="2">
    <source>
        <dbReference type="ARBA" id="ARBA00005369"/>
    </source>
</evidence>
<dbReference type="PANTHER" id="PTHR11579:SF0">
    <property type="entry name" value="PROTEIN-L-ISOASPARTATE(D-ASPARTATE) O-METHYLTRANSFERASE"/>
    <property type="match status" value="1"/>
</dbReference>
<evidence type="ECO:0000256" key="4">
    <source>
        <dbReference type="ARBA" id="ARBA00022490"/>
    </source>
</evidence>
<dbReference type="InterPro" id="IPR000682">
    <property type="entry name" value="PCMT"/>
</dbReference>
<keyword evidence="4" id="KW-0963">Cytoplasm</keyword>
<keyword evidence="7" id="KW-0949">S-adenosyl-L-methionine</keyword>
<evidence type="ECO:0000256" key="6">
    <source>
        <dbReference type="ARBA" id="ARBA00022679"/>
    </source>
</evidence>
<dbReference type="SUPFAM" id="SSF53335">
    <property type="entry name" value="S-adenosyl-L-methionine-dependent methyltransferases"/>
    <property type="match status" value="1"/>
</dbReference>
<evidence type="ECO:0000256" key="3">
    <source>
        <dbReference type="ARBA" id="ARBA00011890"/>
    </source>
</evidence>
<name>A0A9N9L9Q1_9HELO</name>
<dbReference type="EC" id="2.1.1.77" evidence="3"/>
<dbReference type="GO" id="GO:0005737">
    <property type="term" value="C:cytoplasm"/>
    <property type="evidence" value="ECO:0007669"/>
    <property type="project" value="UniProtKB-SubCell"/>
</dbReference>
<comment type="similarity">
    <text evidence="2">Belongs to the methyltransferase superfamily. L-isoaspartyl/D-aspartyl protein methyltransferase family.</text>
</comment>
<evidence type="ECO:0000256" key="1">
    <source>
        <dbReference type="ARBA" id="ARBA00004496"/>
    </source>
</evidence>
<dbReference type="AlphaFoldDB" id="A0A9N9L9Q1"/>
<evidence type="ECO:0000313" key="9">
    <source>
        <dbReference type="Proteomes" id="UP000696280"/>
    </source>
</evidence>
<gene>
    <name evidence="8" type="ORF">HYFRA_00005081</name>
</gene>
<dbReference type="OrthoDB" id="73890at2759"/>
<dbReference type="PANTHER" id="PTHR11579">
    <property type="entry name" value="PROTEIN-L-ISOASPARTATE O-METHYLTRANSFERASE"/>
    <property type="match status" value="1"/>
</dbReference>
<dbReference type="GO" id="GO:0004719">
    <property type="term" value="F:protein-L-isoaspartate (D-aspartate) O-methyltransferase activity"/>
    <property type="evidence" value="ECO:0007669"/>
    <property type="project" value="UniProtKB-EC"/>
</dbReference>
<dbReference type="InterPro" id="IPR029063">
    <property type="entry name" value="SAM-dependent_MTases_sf"/>
</dbReference>